<evidence type="ECO:0000256" key="9">
    <source>
        <dbReference type="SAM" id="Phobius"/>
    </source>
</evidence>
<organism evidence="11 12">
    <name type="scientific">Methyloligella solikamskensis</name>
    <dbReference type="NCBI Taxonomy" id="1177756"/>
    <lineage>
        <taxon>Bacteria</taxon>
        <taxon>Pseudomonadati</taxon>
        <taxon>Pseudomonadota</taxon>
        <taxon>Alphaproteobacteria</taxon>
        <taxon>Hyphomicrobiales</taxon>
        <taxon>Hyphomicrobiaceae</taxon>
        <taxon>Methyloligella</taxon>
    </lineage>
</organism>
<dbReference type="Proteomes" id="UP001597102">
    <property type="component" value="Unassembled WGS sequence"/>
</dbReference>
<dbReference type="InterPro" id="IPR003594">
    <property type="entry name" value="HATPase_dom"/>
</dbReference>
<dbReference type="Pfam" id="PF02518">
    <property type="entry name" value="HATPase_c"/>
    <property type="match status" value="1"/>
</dbReference>
<dbReference type="SMART" id="SM00387">
    <property type="entry name" value="HATPase_c"/>
    <property type="match status" value="1"/>
</dbReference>
<comment type="caution">
    <text evidence="11">The sequence shown here is derived from an EMBL/GenBank/DDBJ whole genome shotgun (WGS) entry which is preliminary data.</text>
</comment>
<dbReference type="RefSeq" id="WP_379091018.1">
    <property type="nucleotide sequence ID" value="NZ_JBHTJO010000002.1"/>
</dbReference>
<evidence type="ECO:0000256" key="8">
    <source>
        <dbReference type="ARBA" id="ARBA00023012"/>
    </source>
</evidence>
<dbReference type="SMART" id="SM00388">
    <property type="entry name" value="HisKA"/>
    <property type="match status" value="1"/>
</dbReference>
<keyword evidence="9" id="KW-0472">Membrane</keyword>
<evidence type="ECO:0000259" key="10">
    <source>
        <dbReference type="PROSITE" id="PS50109"/>
    </source>
</evidence>
<keyword evidence="8" id="KW-0902">Two-component regulatory system</keyword>
<keyword evidence="6 11" id="KW-0418">Kinase</keyword>
<evidence type="ECO:0000256" key="2">
    <source>
        <dbReference type="ARBA" id="ARBA00012438"/>
    </source>
</evidence>
<dbReference type="PRINTS" id="PR00344">
    <property type="entry name" value="BCTRLSENSOR"/>
</dbReference>
<comment type="catalytic activity">
    <reaction evidence="1">
        <text>ATP + protein L-histidine = ADP + protein N-phospho-L-histidine.</text>
        <dbReference type="EC" id="2.7.13.3"/>
    </reaction>
</comment>
<dbReference type="CDD" id="cd00075">
    <property type="entry name" value="HATPase"/>
    <property type="match status" value="1"/>
</dbReference>
<dbReference type="EMBL" id="JBHTJO010000002">
    <property type="protein sequence ID" value="MFD0988161.1"/>
    <property type="molecule type" value="Genomic_DNA"/>
</dbReference>
<dbReference type="InterPro" id="IPR005467">
    <property type="entry name" value="His_kinase_dom"/>
</dbReference>
<sequence>MDDRTPATELERANLTFRGPGLSAKLLFLTIIFVMLAEVLVFVPSVSNFRLQWLQDRLTAAQIAALSAEAAPNGNLPMALRDELLMKARVLSIFMRRTNSRKIILNMDKPTEIDAFFDLRDPSWPELIRDAMLVYFAPDDRVIRVIGEPGMGGGEIMIVVMEEGPLKAAMVEYGLHILGLSILISIFTGALVYLALIALLVRPMMRLTGNIVRFRDQPEDPTRIIEPSGRHDEIGQAEHALSAMENQLASTLSQKRRLAALGLAVSKVSHDLRNMLGSVQLLSDRLGAVKDPTVQRVVPKVLASTERAIRLCENTLDYGHVQEAPPVRSKFPLAPLADEIAESLSLPRDGIDWQVEIEKGLKVDADYDQLFRVLNNLVSNAVQALENADQETREVILRARRENGGTVIEVADNGPGVPEKAKDHLFEAFQTVARKGGTGLGLAIAAELVQAHGGELVLVETEKGATFRLTIPDVPAKRGTAKGNA</sequence>
<keyword evidence="7" id="KW-0067">ATP-binding</keyword>
<keyword evidence="9" id="KW-0812">Transmembrane</keyword>
<feature type="transmembrane region" description="Helical" evidence="9">
    <location>
        <begin position="173"/>
        <end position="201"/>
    </location>
</feature>
<evidence type="ECO:0000256" key="7">
    <source>
        <dbReference type="ARBA" id="ARBA00022840"/>
    </source>
</evidence>
<dbReference type="Gene3D" id="3.30.565.10">
    <property type="entry name" value="Histidine kinase-like ATPase, C-terminal domain"/>
    <property type="match status" value="1"/>
</dbReference>
<dbReference type="PANTHER" id="PTHR42878:SF7">
    <property type="entry name" value="SENSOR HISTIDINE KINASE GLRK"/>
    <property type="match status" value="1"/>
</dbReference>
<proteinExistence type="predicted"/>
<dbReference type="SUPFAM" id="SSF47384">
    <property type="entry name" value="Homodimeric domain of signal transducing histidine kinase"/>
    <property type="match status" value="1"/>
</dbReference>
<keyword evidence="9" id="KW-1133">Transmembrane helix</keyword>
<feature type="transmembrane region" description="Helical" evidence="9">
    <location>
        <begin position="26"/>
        <end position="46"/>
    </location>
</feature>
<evidence type="ECO:0000256" key="3">
    <source>
        <dbReference type="ARBA" id="ARBA00022553"/>
    </source>
</evidence>
<evidence type="ECO:0000313" key="12">
    <source>
        <dbReference type="Proteomes" id="UP001597102"/>
    </source>
</evidence>
<dbReference type="GO" id="GO:0016301">
    <property type="term" value="F:kinase activity"/>
    <property type="evidence" value="ECO:0007669"/>
    <property type="project" value="UniProtKB-KW"/>
</dbReference>
<dbReference type="Gene3D" id="1.10.287.130">
    <property type="match status" value="1"/>
</dbReference>
<evidence type="ECO:0000256" key="1">
    <source>
        <dbReference type="ARBA" id="ARBA00000085"/>
    </source>
</evidence>
<keyword evidence="5" id="KW-0547">Nucleotide-binding</keyword>
<reference evidence="12" key="1">
    <citation type="journal article" date="2019" name="Int. J. Syst. Evol. Microbiol.">
        <title>The Global Catalogue of Microorganisms (GCM) 10K type strain sequencing project: providing services to taxonomists for standard genome sequencing and annotation.</title>
        <authorList>
            <consortium name="The Broad Institute Genomics Platform"/>
            <consortium name="The Broad Institute Genome Sequencing Center for Infectious Disease"/>
            <person name="Wu L."/>
            <person name="Ma J."/>
        </authorList>
    </citation>
    <scope>NUCLEOTIDE SEQUENCE [LARGE SCALE GENOMIC DNA]</scope>
    <source>
        <strain evidence="12">CCUG 61697</strain>
    </source>
</reference>
<feature type="domain" description="Histidine kinase" evidence="10">
    <location>
        <begin position="267"/>
        <end position="475"/>
    </location>
</feature>
<dbReference type="InterPro" id="IPR036097">
    <property type="entry name" value="HisK_dim/P_sf"/>
</dbReference>
<keyword evidence="4" id="KW-0808">Transferase</keyword>
<dbReference type="InterPro" id="IPR036890">
    <property type="entry name" value="HATPase_C_sf"/>
</dbReference>
<evidence type="ECO:0000313" key="11">
    <source>
        <dbReference type="EMBL" id="MFD0988161.1"/>
    </source>
</evidence>
<gene>
    <name evidence="11" type="ORF">ACFQ2F_13735</name>
</gene>
<dbReference type="EC" id="2.7.13.3" evidence="2"/>
<evidence type="ECO:0000256" key="4">
    <source>
        <dbReference type="ARBA" id="ARBA00022679"/>
    </source>
</evidence>
<keyword evidence="3" id="KW-0597">Phosphoprotein</keyword>
<evidence type="ECO:0000256" key="6">
    <source>
        <dbReference type="ARBA" id="ARBA00022777"/>
    </source>
</evidence>
<protein>
    <recommendedName>
        <fullName evidence="2">histidine kinase</fullName>
        <ecNumber evidence="2">2.7.13.3</ecNumber>
    </recommendedName>
</protein>
<dbReference type="PANTHER" id="PTHR42878">
    <property type="entry name" value="TWO-COMPONENT HISTIDINE KINASE"/>
    <property type="match status" value="1"/>
</dbReference>
<evidence type="ECO:0000256" key="5">
    <source>
        <dbReference type="ARBA" id="ARBA00022741"/>
    </source>
</evidence>
<name>A0ABW3JEE1_9HYPH</name>
<dbReference type="InterPro" id="IPR004358">
    <property type="entry name" value="Sig_transdc_His_kin-like_C"/>
</dbReference>
<dbReference type="InterPro" id="IPR050351">
    <property type="entry name" value="BphY/WalK/GraS-like"/>
</dbReference>
<dbReference type="InterPro" id="IPR003661">
    <property type="entry name" value="HisK_dim/P_dom"/>
</dbReference>
<dbReference type="SUPFAM" id="SSF55874">
    <property type="entry name" value="ATPase domain of HSP90 chaperone/DNA topoisomerase II/histidine kinase"/>
    <property type="match status" value="1"/>
</dbReference>
<dbReference type="PROSITE" id="PS50109">
    <property type="entry name" value="HIS_KIN"/>
    <property type="match status" value="1"/>
</dbReference>
<keyword evidence="12" id="KW-1185">Reference proteome</keyword>
<accession>A0ABW3JEE1</accession>
<dbReference type="CDD" id="cd00082">
    <property type="entry name" value="HisKA"/>
    <property type="match status" value="1"/>
</dbReference>